<gene>
    <name evidence="7" type="ORF">DES51_1191</name>
    <name evidence="6" type="ORF">MQE39_01325</name>
</gene>
<dbReference type="InterPro" id="IPR053888">
    <property type="entry name" value="MRM3-like_sub_bind"/>
</dbReference>
<proteinExistence type="inferred from homology"/>
<dbReference type="Gene3D" id="3.40.1280.10">
    <property type="match status" value="1"/>
</dbReference>
<dbReference type="Gene3D" id="3.30.1330.30">
    <property type="match status" value="1"/>
</dbReference>
<evidence type="ECO:0000256" key="2">
    <source>
        <dbReference type="ARBA" id="ARBA00022603"/>
    </source>
</evidence>
<accession>A0A318KF20</accession>
<dbReference type="PANTHER" id="PTHR43191">
    <property type="entry name" value="RRNA METHYLTRANSFERASE 3"/>
    <property type="match status" value="1"/>
</dbReference>
<evidence type="ECO:0000313" key="7">
    <source>
        <dbReference type="EMBL" id="PXX75185.1"/>
    </source>
</evidence>
<evidence type="ECO:0000313" key="6">
    <source>
        <dbReference type="EMBL" id="MDY5166767.1"/>
    </source>
</evidence>
<dbReference type="Pfam" id="PF00588">
    <property type="entry name" value="SpoU_methylase"/>
    <property type="match status" value="1"/>
</dbReference>
<reference evidence="6" key="2">
    <citation type="submission" date="2022-03" db="EMBL/GenBank/DDBJ databases">
        <title>First case of bacteraemia caused by Dielma fastidiosa in a patient hospitalised with diverticulitis.</title>
        <authorList>
            <person name="Forman-Ankjaer B."/>
            <person name="Hvid-Jensen F."/>
            <person name="Kobel C.M."/>
            <person name="Greve T."/>
        </authorList>
    </citation>
    <scope>NUCLEOTIDE SEQUENCE</scope>
    <source>
        <strain evidence="6">AUH_DF_2021</strain>
    </source>
</reference>
<evidence type="ECO:0000259" key="4">
    <source>
        <dbReference type="Pfam" id="PF00588"/>
    </source>
</evidence>
<dbReference type="Pfam" id="PF22435">
    <property type="entry name" value="MRM3-like_sub_bind"/>
    <property type="match status" value="1"/>
</dbReference>
<comment type="caution">
    <text evidence="7">The sequence shown here is derived from an EMBL/GenBank/DDBJ whole genome shotgun (WGS) entry which is preliminary data.</text>
</comment>
<comment type="similarity">
    <text evidence="1">Belongs to the class IV-like SAM-binding methyltransferase superfamily. RNA methyltransferase TrmH family.</text>
</comment>
<dbReference type="PANTHER" id="PTHR43191:SF2">
    <property type="entry name" value="RRNA METHYLTRANSFERASE 3, MITOCHONDRIAL"/>
    <property type="match status" value="1"/>
</dbReference>
<protein>
    <submittedName>
        <fullName evidence="6 7">RNA methyltransferase</fullName>
    </submittedName>
</protein>
<dbReference type="SUPFAM" id="SSF55315">
    <property type="entry name" value="L30e-like"/>
    <property type="match status" value="1"/>
</dbReference>
<dbReference type="AlphaFoldDB" id="A0A318KF20"/>
<dbReference type="GO" id="GO:0006396">
    <property type="term" value="P:RNA processing"/>
    <property type="evidence" value="ECO:0007669"/>
    <property type="project" value="InterPro"/>
</dbReference>
<dbReference type="InterPro" id="IPR029064">
    <property type="entry name" value="Ribosomal_eL30-like_sf"/>
</dbReference>
<dbReference type="RefSeq" id="WP_022938223.1">
    <property type="nucleotide sequence ID" value="NZ_BAABZA010000012.1"/>
</dbReference>
<organism evidence="7 8">
    <name type="scientific">Dielma fastidiosa</name>
    <dbReference type="NCBI Taxonomy" id="1034346"/>
    <lineage>
        <taxon>Bacteria</taxon>
        <taxon>Bacillati</taxon>
        <taxon>Bacillota</taxon>
        <taxon>Erysipelotrichia</taxon>
        <taxon>Erysipelotrichales</taxon>
        <taxon>Erysipelotrichaceae</taxon>
        <taxon>Dielma</taxon>
    </lineage>
</organism>
<dbReference type="GO" id="GO:0008173">
    <property type="term" value="F:RNA methyltransferase activity"/>
    <property type="evidence" value="ECO:0007669"/>
    <property type="project" value="InterPro"/>
</dbReference>
<dbReference type="InterPro" id="IPR029026">
    <property type="entry name" value="tRNA_m1G_MTases_N"/>
</dbReference>
<evidence type="ECO:0000313" key="8">
    <source>
        <dbReference type="Proteomes" id="UP000247612"/>
    </source>
</evidence>
<feature type="domain" description="MRM3-like substrate binding" evidence="5">
    <location>
        <begin position="9"/>
        <end position="80"/>
    </location>
</feature>
<dbReference type="GO" id="GO:0032259">
    <property type="term" value="P:methylation"/>
    <property type="evidence" value="ECO:0007669"/>
    <property type="project" value="UniProtKB-KW"/>
</dbReference>
<reference evidence="7 8" key="1">
    <citation type="submission" date="2018-05" db="EMBL/GenBank/DDBJ databases">
        <title>Genomic Encyclopedia of Type Strains, Phase IV (KMG-IV): sequencing the most valuable type-strain genomes for metagenomic binning, comparative biology and taxonomic classification.</title>
        <authorList>
            <person name="Goeker M."/>
        </authorList>
    </citation>
    <scope>NUCLEOTIDE SEQUENCE [LARGE SCALE GENOMIC DNA]</scope>
    <source>
        <strain evidence="7 8">JC118</strain>
    </source>
</reference>
<evidence type="ECO:0000259" key="5">
    <source>
        <dbReference type="Pfam" id="PF22435"/>
    </source>
</evidence>
<dbReference type="EMBL" id="JALDAW010000002">
    <property type="protein sequence ID" value="MDY5166767.1"/>
    <property type="molecule type" value="Genomic_DNA"/>
</dbReference>
<dbReference type="InterPro" id="IPR051259">
    <property type="entry name" value="rRNA_Methyltransferase"/>
</dbReference>
<keyword evidence="2 7" id="KW-0489">Methyltransferase</keyword>
<dbReference type="SUPFAM" id="SSF75217">
    <property type="entry name" value="alpha/beta knot"/>
    <property type="match status" value="1"/>
</dbReference>
<dbReference type="CDD" id="cd18095">
    <property type="entry name" value="SpoU-like_rRNA-MTase"/>
    <property type="match status" value="1"/>
</dbReference>
<dbReference type="STRING" id="1034346.GCA_000313565_01918"/>
<name>A0A318KF20_9FIRM</name>
<keyword evidence="3 7" id="KW-0808">Transferase</keyword>
<dbReference type="Proteomes" id="UP001276902">
    <property type="component" value="Unassembled WGS sequence"/>
</dbReference>
<keyword evidence="8" id="KW-1185">Reference proteome</keyword>
<evidence type="ECO:0000256" key="1">
    <source>
        <dbReference type="ARBA" id="ARBA00007228"/>
    </source>
</evidence>
<dbReference type="InterPro" id="IPR029028">
    <property type="entry name" value="Alpha/beta_knot_MTases"/>
</dbReference>
<feature type="domain" description="tRNA/rRNA methyltransferase SpoU type" evidence="4">
    <location>
        <begin position="103"/>
        <end position="240"/>
    </location>
</feature>
<dbReference type="EMBL" id="QJKH01000019">
    <property type="protein sequence ID" value="PXX75185.1"/>
    <property type="molecule type" value="Genomic_DNA"/>
</dbReference>
<dbReference type="OrthoDB" id="9785673at2"/>
<dbReference type="InterPro" id="IPR001537">
    <property type="entry name" value="SpoU_MeTrfase"/>
</dbReference>
<dbReference type="Proteomes" id="UP000247612">
    <property type="component" value="Unassembled WGS sequence"/>
</dbReference>
<dbReference type="GO" id="GO:0003723">
    <property type="term" value="F:RNA binding"/>
    <property type="evidence" value="ECO:0007669"/>
    <property type="project" value="InterPro"/>
</dbReference>
<evidence type="ECO:0000256" key="3">
    <source>
        <dbReference type="ARBA" id="ARBA00022679"/>
    </source>
</evidence>
<sequence length="247" mass="27445">MNEITSVSNPRVKQWVKYHDKKHRDRDGLFLVEGEHLIQEAITAGLLTALIISPDCPYQFDFDGECYLVSEEIMKKLRSTVSVNTCVGVCKVKDSNVTLGDKVILLDDVQDPGNAGTIIRTAYSFGFDAVVFSGRSVDIYNEKLIRSTQGALFHMSVLKAHLPDMIHKLKQMGTIVYGTSLHEAKGLSTFVNQQKTALVFGNEGNGVSEAILNLCDDRIFIEMNRFESLNVAVAAGICCYAFRKQDL</sequence>